<evidence type="ECO:0000256" key="1">
    <source>
        <dbReference type="SAM" id="Phobius"/>
    </source>
</evidence>
<accession>W2CQ56</accession>
<proteinExistence type="predicted"/>
<feature type="transmembrane region" description="Helical" evidence="1">
    <location>
        <begin position="161"/>
        <end position="183"/>
    </location>
</feature>
<dbReference type="EMBL" id="AYYD01001113">
    <property type="protein sequence ID" value="ETK09153.1"/>
    <property type="molecule type" value="Genomic_DNA"/>
</dbReference>
<feature type="transmembrane region" description="Helical" evidence="1">
    <location>
        <begin position="101"/>
        <end position="122"/>
    </location>
</feature>
<dbReference type="NCBIfam" id="TIGR00341">
    <property type="entry name" value="TIGR00341 family protein"/>
    <property type="match status" value="1"/>
</dbReference>
<reference evidence="2 3" key="1">
    <citation type="submission" date="2013-11" db="EMBL/GenBank/DDBJ databases">
        <title>Single cell genomics of uncultured Tannerella BU063 (oral taxon 286).</title>
        <authorList>
            <person name="Beall C.J."/>
            <person name="Campbell A.G."/>
            <person name="Griffen A.L."/>
            <person name="Podar M."/>
            <person name="Leys E.J."/>
        </authorList>
    </citation>
    <scope>NUCLEOTIDE SEQUENCE [LARGE SCALE GENOMIC DNA]</scope>
    <source>
        <strain evidence="2">Cell 6/7/9</strain>
    </source>
</reference>
<feature type="transmembrane region" description="Helical" evidence="1">
    <location>
        <begin position="64"/>
        <end position="89"/>
    </location>
</feature>
<dbReference type="Proteomes" id="UP000018874">
    <property type="component" value="Unassembled WGS sequence"/>
</dbReference>
<keyword evidence="1" id="KW-1133">Transmembrane helix</keyword>
<evidence type="ECO:0000313" key="3">
    <source>
        <dbReference type="Proteomes" id="UP000018874"/>
    </source>
</evidence>
<dbReference type="PATRIC" id="fig|1411021.3.peg.1331"/>
<keyword evidence="1" id="KW-0812">Transmembrane</keyword>
<feature type="transmembrane region" description="Helical" evidence="1">
    <location>
        <begin position="42"/>
        <end position="58"/>
    </location>
</feature>
<evidence type="ECO:0000313" key="2">
    <source>
        <dbReference type="EMBL" id="ETK09153.1"/>
    </source>
</evidence>
<dbReference type="InterPro" id="IPR005240">
    <property type="entry name" value="DUF389"/>
</dbReference>
<dbReference type="PANTHER" id="PTHR20992">
    <property type="entry name" value="AT15442P-RELATED"/>
    <property type="match status" value="1"/>
</dbReference>
<keyword evidence="3" id="KW-1185">Reference proteome</keyword>
<feature type="transmembrane region" description="Helical" evidence="1">
    <location>
        <begin position="189"/>
        <end position="212"/>
    </location>
</feature>
<dbReference type="AlphaFoldDB" id="W2CQ56"/>
<keyword evidence="1" id="KW-0472">Membrane</keyword>
<dbReference type="Pfam" id="PF04087">
    <property type="entry name" value="DUF389"/>
    <property type="match status" value="1"/>
</dbReference>
<feature type="transmembrane region" description="Helical" evidence="1">
    <location>
        <begin position="134"/>
        <end position="154"/>
    </location>
</feature>
<comment type="caution">
    <text evidence="2">The sequence shown here is derived from an EMBL/GenBank/DDBJ whole genome shotgun (WGS) entry which is preliminary data.</text>
</comment>
<feature type="transmembrane region" description="Helical" evidence="1">
    <location>
        <begin position="233"/>
        <end position="251"/>
    </location>
</feature>
<gene>
    <name evidence="2" type="ORF">T231_10740</name>
</gene>
<dbReference type="PANTHER" id="PTHR20992:SF9">
    <property type="entry name" value="AT15442P-RELATED"/>
    <property type="match status" value="1"/>
</dbReference>
<protein>
    <submittedName>
        <fullName evidence="2">Membrane protein</fullName>
    </submittedName>
</protein>
<name>W2CQ56_9BACT</name>
<organism evidence="2 3">
    <name type="scientific">Tannerella sp. oral taxon BU063 isolate Cell 6/7/9</name>
    <dbReference type="NCBI Taxonomy" id="1411021"/>
    <lineage>
        <taxon>Bacteria</taxon>
        <taxon>Pseudomonadati</taxon>
        <taxon>Bacteroidota</taxon>
        <taxon>Bacteroidia</taxon>
        <taxon>Bacteroidales</taxon>
        <taxon>Tannerellaceae</taxon>
        <taxon>Tannerella</taxon>
    </lineage>
</organism>
<sequence>METPLLQQIKFFLSRHFDLRQEKEDEEETIESLKKGVEFRGTNLWVLIFAIFLASLGLNTNSTAVIIGAMLISPLMGPIMGFGLGLGIADFDLVKRSLRNYLTATLFSVVTATIYFLISPISEAQSELLARTSPTIYDVLIAFFGGLAGIVAGSTKSKGNVIPGVAIATALMPPLCTAGFGLATGNLSYFLGAFYLYFINTVFISLSTYIVVRVLKYPNKEFLDKKRAMVVRRYMMIIVTCTIIPSLYLTYRVLRNTVFDEQVRSFVNKELDFPNTQVLSRTVAVDTAGRKALNVVLLGDEVPDMMIETARARMRDYGLGGIGLNIQQGFGSDVDINELKSVLMKDLYKNNEELVRAQAAQIDSLKHTVDRYRRASHLALSLTPELRVLYPQVERLACTPTIIANTVQDKPDTVLLVYVKVKNALTPDEQRKLSQWMAARTEEKNIKLIIDR</sequence>